<organism evidence="1 2">
    <name type="scientific">Dermacentor silvarum</name>
    <name type="common">Tick</name>
    <dbReference type="NCBI Taxonomy" id="543639"/>
    <lineage>
        <taxon>Eukaryota</taxon>
        <taxon>Metazoa</taxon>
        <taxon>Ecdysozoa</taxon>
        <taxon>Arthropoda</taxon>
        <taxon>Chelicerata</taxon>
        <taxon>Arachnida</taxon>
        <taxon>Acari</taxon>
        <taxon>Parasitiformes</taxon>
        <taxon>Ixodida</taxon>
        <taxon>Ixodoidea</taxon>
        <taxon>Ixodidae</taxon>
        <taxon>Rhipicephalinae</taxon>
        <taxon>Dermacentor</taxon>
    </lineage>
</organism>
<dbReference type="EMBL" id="CM023477">
    <property type="protein sequence ID" value="KAH7938555.1"/>
    <property type="molecule type" value="Genomic_DNA"/>
</dbReference>
<protein>
    <submittedName>
        <fullName evidence="1">Uncharacterized protein</fullName>
    </submittedName>
</protein>
<reference evidence="1" key="1">
    <citation type="submission" date="2020-05" db="EMBL/GenBank/DDBJ databases">
        <title>Large-scale comparative analyses of tick genomes elucidate their genetic diversity and vector capacities.</title>
        <authorList>
            <person name="Jia N."/>
            <person name="Wang J."/>
            <person name="Shi W."/>
            <person name="Du L."/>
            <person name="Sun Y."/>
            <person name="Zhan W."/>
            <person name="Jiang J."/>
            <person name="Wang Q."/>
            <person name="Zhang B."/>
            <person name="Ji P."/>
            <person name="Sakyi L.B."/>
            <person name="Cui X."/>
            <person name="Yuan T."/>
            <person name="Jiang B."/>
            <person name="Yang W."/>
            <person name="Lam T.T.-Y."/>
            <person name="Chang Q."/>
            <person name="Ding S."/>
            <person name="Wang X."/>
            <person name="Zhu J."/>
            <person name="Ruan X."/>
            <person name="Zhao L."/>
            <person name="Wei J."/>
            <person name="Que T."/>
            <person name="Du C."/>
            <person name="Cheng J."/>
            <person name="Dai P."/>
            <person name="Han X."/>
            <person name="Huang E."/>
            <person name="Gao Y."/>
            <person name="Liu J."/>
            <person name="Shao H."/>
            <person name="Ye R."/>
            <person name="Li L."/>
            <person name="Wei W."/>
            <person name="Wang X."/>
            <person name="Wang C."/>
            <person name="Yang T."/>
            <person name="Huo Q."/>
            <person name="Li W."/>
            <person name="Guo W."/>
            <person name="Chen H."/>
            <person name="Zhou L."/>
            <person name="Ni X."/>
            <person name="Tian J."/>
            <person name="Zhou Y."/>
            <person name="Sheng Y."/>
            <person name="Liu T."/>
            <person name="Pan Y."/>
            <person name="Xia L."/>
            <person name="Li J."/>
            <person name="Zhao F."/>
            <person name="Cao W."/>
        </authorList>
    </citation>
    <scope>NUCLEOTIDE SEQUENCE</scope>
    <source>
        <strain evidence="1">Dsil-2018</strain>
    </source>
</reference>
<proteinExistence type="predicted"/>
<keyword evidence="2" id="KW-1185">Reference proteome</keyword>
<dbReference type="Proteomes" id="UP000821865">
    <property type="component" value="Chromosome 8"/>
</dbReference>
<evidence type="ECO:0000313" key="1">
    <source>
        <dbReference type="EMBL" id="KAH7938555.1"/>
    </source>
</evidence>
<accession>A0ACB8CCG3</accession>
<sequence length="155" mass="17625">MEGVMFAEFVVEYNPSSLKKRQKPAVLMCRNYSIDDVVNYKREHVVLYVPFRKEFDILDGNAFEKIFDDNKQAILEIKQRYSAGVTVSELISACEVVGRSEASQTEQVEQPEERPSAVPTLVDMDDNSYLVPDEVTTKTQQKVVAATCPGVRRRD</sequence>
<name>A0ACB8CCG3_DERSI</name>
<comment type="caution">
    <text evidence="1">The sequence shown here is derived from an EMBL/GenBank/DDBJ whole genome shotgun (WGS) entry which is preliminary data.</text>
</comment>
<gene>
    <name evidence="1" type="ORF">HPB49_025085</name>
</gene>
<evidence type="ECO:0000313" key="2">
    <source>
        <dbReference type="Proteomes" id="UP000821865"/>
    </source>
</evidence>